<evidence type="ECO:0008006" key="5">
    <source>
        <dbReference type="Google" id="ProtNLM"/>
    </source>
</evidence>
<proteinExistence type="predicted"/>
<name>A0A395LWT3_9BACT</name>
<sequence length="307" mass="34514">MLMRKKFDCVLISYISAYSLSTLLPAMLSIPKQFIVLVDRHPLRKIYEMLFKERVMLAWESEQRSETLLHQEMLRGVDPNYVPQSVPWRWSLPLPATAYAIAKQWLRDNGLWNEQTNSAKAFALIHAGASKMQNYKKIPAPKFAEAINWLMKRGFAVVVIGTPDERESLTELQAFVDAPLHGCFHLDLLSVCALIQLSAVLLSNDSGLGHLGILLDTPTVRIFGPSFYWGFRKWKPGAFEDVFQPIACSPCLRLGLLNTRGLNAHNCGHRNCLNELDAGLLINSLQTVLGVQANNASSEKLNEIEPK</sequence>
<dbReference type="GO" id="GO:0008713">
    <property type="term" value="F:ADP-heptose-lipopolysaccharide heptosyltransferase activity"/>
    <property type="evidence" value="ECO:0007669"/>
    <property type="project" value="TreeGrafter"/>
</dbReference>
<dbReference type="GO" id="GO:0009244">
    <property type="term" value="P:lipopolysaccharide core region biosynthetic process"/>
    <property type="evidence" value="ECO:0007669"/>
    <property type="project" value="TreeGrafter"/>
</dbReference>
<dbReference type="AlphaFoldDB" id="A0A395LWT3"/>
<gene>
    <name evidence="3" type="ORF">D0433_12515</name>
</gene>
<evidence type="ECO:0000256" key="1">
    <source>
        <dbReference type="ARBA" id="ARBA00022676"/>
    </source>
</evidence>
<dbReference type="EMBL" id="PHFL01000070">
    <property type="protein sequence ID" value="RFM23089.1"/>
    <property type="molecule type" value="Genomic_DNA"/>
</dbReference>
<evidence type="ECO:0000313" key="3">
    <source>
        <dbReference type="EMBL" id="RFM23089.1"/>
    </source>
</evidence>
<accession>A0A395LWT3</accession>
<dbReference type="SUPFAM" id="SSF53756">
    <property type="entry name" value="UDP-Glycosyltransferase/glycogen phosphorylase"/>
    <property type="match status" value="1"/>
</dbReference>
<dbReference type="InterPro" id="IPR002201">
    <property type="entry name" value="Glyco_trans_9"/>
</dbReference>
<dbReference type="Proteomes" id="UP000266389">
    <property type="component" value="Unassembled WGS sequence"/>
</dbReference>
<comment type="caution">
    <text evidence="3">The sequence shown here is derived from an EMBL/GenBank/DDBJ whole genome shotgun (WGS) entry which is preliminary data.</text>
</comment>
<dbReference type="Pfam" id="PF01075">
    <property type="entry name" value="Glyco_transf_9"/>
    <property type="match status" value="1"/>
</dbReference>
<evidence type="ECO:0000256" key="2">
    <source>
        <dbReference type="ARBA" id="ARBA00022679"/>
    </source>
</evidence>
<evidence type="ECO:0000313" key="4">
    <source>
        <dbReference type="Proteomes" id="UP000266389"/>
    </source>
</evidence>
<protein>
    <recommendedName>
        <fullName evidence="5">Glycosyltransferase family 9 protein</fullName>
    </recommendedName>
</protein>
<reference evidence="3 4" key="1">
    <citation type="journal article" date="2011" name="ISME J.">
        <title>Community ecology of hot spring cyanobacterial mats: predominant populations and their functional potential.</title>
        <authorList>
            <person name="Klatt C.G."/>
            <person name="Wood J.M."/>
            <person name="Rusch D.B."/>
            <person name="Bateson M.M."/>
            <person name="Hamamura N."/>
            <person name="Heidelberg J.F."/>
            <person name="Grossman A.R."/>
            <person name="Bhaya D."/>
            <person name="Cohan F.M."/>
            <person name="Kuhl M."/>
            <person name="Bryant D.A."/>
            <person name="Ward D.M."/>
        </authorList>
    </citation>
    <scope>NUCLEOTIDE SEQUENCE [LARGE SCALE GENOMIC DNA]</scope>
    <source>
        <strain evidence="3">OS</strain>
    </source>
</reference>
<dbReference type="GO" id="GO:0005829">
    <property type="term" value="C:cytosol"/>
    <property type="evidence" value="ECO:0007669"/>
    <property type="project" value="TreeGrafter"/>
</dbReference>
<dbReference type="PANTHER" id="PTHR30160">
    <property type="entry name" value="TETRAACYLDISACCHARIDE 4'-KINASE-RELATED"/>
    <property type="match status" value="1"/>
</dbReference>
<dbReference type="Gene3D" id="3.40.50.2000">
    <property type="entry name" value="Glycogen Phosphorylase B"/>
    <property type="match status" value="1"/>
</dbReference>
<organism evidence="3 4">
    <name type="scientific">Candidatus Thermochlorobacter aerophilus</name>
    <dbReference type="NCBI Taxonomy" id="1868324"/>
    <lineage>
        <taxon>Bacteria</taxon>
        <taxon>Pseudomonadati</taxon>
        <taxon>Chlorobiota</taxon>
        <taxon>Chlorobiia</taxon>
        <taxon>Chlorobiales</taxon>
        <taxon>Candidatus Thermochlorobacteriaceae</taxon>
        <taxon>Candidatus Thermochlorobacter</taxon>
    </lineage>
</organism>
<keyword evidence="1" id="KW-0328">Glycosyltransferase</keyword>
<dbReference type="InterPro" id="IPR051199">
    <property type="entry name" value="LPS_LOS_Heptosyltrfase"/>
</dbReference>
<keyword evidence="2" id="KW-0808">Transferase</keyword>